<dbReference type="InterPro" id="IPR051000">
    <property type="entry name" value="Homeobox_DNA-bind_prot"/>
</dbReference>
<dbReference type="GO" id="GO:0006357">
    <property type="term" value="P:regulation of transcription by RNA polymerase II"/>
    <property type="evidence" value="ECO:0007669"/>
    <property type="project" value="TreeGrafter"/>
</dbReference>
<evidence type="ECO:0000256" key="3">
    <source>
        <dbReference type="PROSITE-ProRule" id="PRU00108"/>
    </source>
</evidence>
<evidence type="ECO:0000256" key="4">
    <source>
        <dbReference type="RuleBase" id="RU000682"/>
    </source>
</evidence>
<dbReference type="CDD" id="cd00086">
    <property type="entry name" value="homeodomain"/>
    <property type="match status" value="1"/>
</dbReference>
<keyword evidence="1 3" id="KW-0238">DNA-binding</keyword>
<dbReference type="PANTHER" id="PTHR24324:SF9">
    <property type="entry name" value="HOMEOBOX DOMAIN-CONTAINING PROTEIN"/>
    <property type="match status" value="1"/>
</dbReference>
<dbReference type="GO" id="GO:0005634">
    <property type="term" value="C:nucleus"/>
    <property type="evidence" value="ECO:0007669"/>
    <property type="project" value="UniProtKB-SubCell"/>
</dbReference>
<keyword evidence="2 3" id="KW-0371">Homeobox</keyword>
<feature type="compositionally biased region" description="Polar residues" evidence="5">
    <location>
        <begin position="369"/>
        <end position="393"/>
    </location>
</feature>
<sequence length="393" mass="44477">MVSISNSQQRTDNNNNTTTMMHAYLPSQHRENSIEDSMDSIPTNVKLHNLRRILSTNNNTHDQKQQRHPNNSSTVASSSSSSSFTSHVSLTRRKSSRLDISSLLCESPESFPICEEDSSSNSSMGDTASQLGDNESFHKTPATTPPLSPNGIGDNHHQVVLPPIKSLDMRSEMYDHHHENSDSRKPLEQFATISEAYRTNNSSSYSLPHPTLMDSSTRLLNNSSVNSVHHHHLQDPLLRRSSYDVRNSDLLGFNTPPKRKRANANQLKVLNEVFHQTFFPSTELRIQLGKQLGMSPRTVQIWFQNKRQSWRSKSQDEKADNEIINNSRRSSNSSLHASDEEEDIDQRTIPDSPLETPLPPPILSHHRNNNNTQPSTPFRYQPTVSESQIVNDM</sequence>
<dbReference type="InterPro" id="IPR001356">
    <property type="entry name" value="HD"/>
</dbReference>
<dbReference type="PROSITE" id="PS50071">
    <property type="entry name" value="HOMEOBOX_2"/>
    <property type="match status" value="1"/>
</dbReference>
<name>A0A9N8Z5Y6_9GLOM</name>
<feature type="region of interest" description="Disordered" evidence="5">
    <location>
        <begin position="113"/>
        <end position="143"/>
    </location>
</feature>
<comment type="subcellular location">
    <subcellularLocation>
        <location evidence="3 4">Nucleus</location>
    </subcellularLocation>
</comment>
<comment type="caution">
    <text evidence="7">The sequence shown here is derived from an EMBL/GenBank/DDBJ whole genome shotgun (WGS) entry which is preliminary data.</text>
</comment>
<evidence type="ECO:0000313" key="8">
    <source>
        <dbReference type="Proteomes" id="UP000789706"/>
    </source>
</evidence>
<evidence type="ECO:0000256" key="1">
    <source>
        <dbReference type="ARBA" id="ARBA00023125"/>
    </source>
</evidence>
<keyword evidence="8" id="KW-1185">Reference proteome</keyword>
<dbReference type="PANTHER" id="PTHR24324">
    <property type="entry name" value="HOMEOBOX PROTEIN HHEX"/>
    <property type="match status" value="1"/>
</dbReference>
<dbReference type="GO" id="GO:0030154">
    <property type="term" value="P:cell differentiation"/>
    <property type="evidence" value="ECO:0007669"/>
    <property type="project" value="TreeGrafter"/>
</dbReference>
<evidence type="ECO:0000313" key="7">
    <source>
        <dbReference type="EMBL" id="CAG8471232.1"/>
    </source>
</evidence>
<dbReference type="EMBL" id="CAJVPK010000193">
    <property type="protein sequence ID" value="CAG8471232.1"/>
    <property type="molecule type" value="Genomic_DNA"/>
</dbReference>
<feature type="DNA-binding region" description="Homeobox" evidence="3">
    <location>
        <begin position="255"/>
        <end position="314"/>
    </location>
</feature>
<feature type="compositionally biased region" description="Polar residues" evidence="5">
    <location>
        <begin position="119"/>
        <end position="133"/>
    </location>
</feature>
<gene>
    <name evidence="7" type="ORF">DEBURN_LOCUS3170</name>
</gene>
<dbReference type="GO" id="GO:0000978">
    <property type="term" value="F:RNA polymerase II cis-regulatory region sequence-specific DNA binding"/>
    <property type="evidence" value="ECO:0007669"/>
    <property type="project" value="TreeGrafter"/>
</dbReference>
<dbReference type="Gene3D" id="1.10.10.60">
    <property type="entry name" value="Homeodomain-like"/>
    <property type="match status" value="1"/>
</dbReference>
<dbReference type="Pfam" id="PF00046">
    <property type="entry name" value="Homeodomain"/>
    <property type="match status" value="1"/>
</dbReference>
<feature type="region of interest" description="Disordered" evidence="5">
    <location>
        <begin position="306"/>
        <end position="393"/>
    </location>
</feature>
<keyword evidence="3 4" id="KW-0539">Nucleus</keyword>
<proteinExistence type="predicted"/>
<evidence type="ECO:0000256" key="2">
    <source>
        <dbReference type="ARBA" id="ARBA00023155"/>
    </source>
</evidence>
<dbReference type="SMART" id="SM00389">
    <property type="entry name" value="HOX"/>
    <property type="match status" value="1"/>
</dbReference>
<feature type="region of interest" description="Disordered" evidence="5">
    <location>
        <begin position="57"/>
        <end position="92"/>
    </location>
</feature>
<feature type="compositionally biased region" description="Low complexity" evidence="5">
    <location>
        <begin position="72"/>
        <end position="89"/>
    </location>
</feature>
<feature type="domain" description="Homeobox" evidence="6">
    <location>
        <begin position="253"/>
        <end position="313"/>
    </location>
</feature>
<accession>A0A9N8Z5Y6</accession>
<dbReference type="OrthoDB" id="6159439at2759"/>
<protein>
    <submittedName>
        <fullName evidence="7">2287_t:CDS:1</fullName>
    </submittedName>
</protein>
<organism evidence="7 8">
    <name type="scientific">Diversispora eburnea</name>
    <dbReference type="NCBI Taxonomy" id="1213867"/>
    <lineage>
        <taxon>Eukaryota</taxon>
        <taxon>Fungi</taxon>
        <taxon>Fungi incertae sedis</taxon>
        <taxon>Mucoromycota</taxon>
        <taxon>Glomeromycotina</taxon>
        <taxon>Glomeromycetes</taxon>
        <taxon>Diversisporales</taxon>
        <taxon>Diversisporaceae</taxon>
        <taxon>Diversispora</taxon>
    </lineage>
</organism>
<dbReference type="Proteomes" id="UP000789706">
    <property type="component" value="Unassembled WGS sequence"/>
</dbReference>
<dbReference type="InterPro" id="IPR009057">
    <property type="entry name" value="Homeodomain-like_sf"/>
</dbReference>
<evidence type="ECO:0000256" key="5">
    <source>
        <dbReference type="SAM" id="MobiDB-lite"/>
    </source>
</evidence>
<dbReference type="AlphaFoldDB" id="A0A9N8Z5Y6"/>
<evidence type="ECO:0000259" key="6">
    <source>
        <dbReference type="PROSITE" id="PS50071"/>
    </source>
</evidence>
<dbReference type="SUPFAM" id="SSF46689">
    <property type="entry name" value="Homeodomain-like"/>
    <property type="match status" value="1"/>
</dbReference>
<reference evidence="7" key="1">
    <citation type="submission" date="2021-06" db="EMBL/GenBank/DDBJ databases">
        <authorList>
            <person name="Kallberg Y."/>
            <person name="Tangrot J."/>
            <person name="Rosling A."/>
        </authorList>
    </citation>
    <scope>NUCLEOTIDE SEQUENCE</scope>
    <source>
        <strain evidence="7">AZ414A</strain>
    </source>
</reference>
<feature type="compositionally biased region" description="Low complexity" evidence="5">
    <location>
        <begin position="325"/>
        <end position="334"/>
    </location>
</feature>